<dbReference type="EC" id="5.2.1.8" evidence="3"/>
<keyword evidence="6" id="KW-0413">Isomerase</keyword>
<dbReference type="GO" id="GO:0015031">
    <property type="term" value="P:protein transport"/>
    <property type="evidence" value="ECO:0007669"/>
    <property type="project" value="InterPro"/>
</dbReference>
<dbReference type="SUPFAM" id="SSF109998">
    <property type="entry name" value="Triger factor/SurA peptide-binding domain-like"/>
    <property type="match status" value="1"/>
</dbReference>
<dbReference type="GO" id="GO:0044183">
    <property type="term" value="F:protein folding chaperone"/>
    <property type="evidence" value="ECO:0007669"/>
    <property type="project" value="TreeGrafter"/>
</dbReference>
<dbReference type="Gene3D" id="3.30.70.1050">
    <property type="entry name" value="Trigger factor ribosome-binding domain"/>
    <property type="match status" value="1"/>
</dbReference>
<dbReference type="EMBL" id="UINC01000812">
    <property type="protein sequence ID" value="SUZ61574.1"/>
    <property type="molecule type" value="Genomic_DNA"/>
</dbReference>
<comment type="catalytic activity">
    <reaction evidence="1">
        <text>[protein]-peptidylproline (omega=180) = [protein]-peptidylproline (omega=0)</text>
        <dbReference type="Rhea" id="RHEA:16237"/>
        <dbReference type="Rhea" id="RHEA-COMP:10747"/>
        <dbReference type="Rhea" id="RHEA-COMP:10748"/>
        <dbReference type="ChEBI" id="CHEBI:83833"/>
        <dbReference type="ChEBI" id="CHEBI:83834"/>
        <dbReference type="EC" id="5.2.1.8"/>
    </reaction>
</comment>
<dbReference type="AlphaFoldDB" id="A0A381P4T2"/>
<evidence type="ECO:0000256" key="2">
    <source>
        <dbReference type="ARBA" id="ARBA00005464"/>
    </source>
</evidence>
<reference evidence="8" key="1">
    <citation type="submission" date="2018-05" db="EMBL/GenBank/DDBJ databases">
        <authorList>
            <person name="Lanie J.A."/>
            <person name="Ng W.-L."/>
            <person name="Kazmierczak K.M."/>
            <person name="Andrzejewski T.M."/>
            <person name="Davidsen T.M."/>
            <person name="Wayne K.J."/>
            <person name="Tettelin H."/>
            <person name="Glass J.I."/>
            <person name="Rusch D."/>
            <person name="Podicherti R."/>
            <person name="Tsui H.-C.T."/>
            <person name="Winkler M.E."/>
        </authorList>
    </citation>
    <scope>NUCLEOTIDE SEQUENCE</scope>
</reference>
<dbReference type="GO" id="GO:0043335">
    <property type="term" value="P:protein unfolding"/>
    <property type="evidence" value="ECO:0007669"/>
    <property type="project" value="TreeGrafter"/>
</dbReference>
<evidence type="ECO:0000256" key="3">
    <source>
        <dbReference type="ARBA" id="ARBA00013194"/>
    </source>
</evidence>
<dbReference type="NCBIfam" id="TIGR00115">
    <property type="entry name" value="tig"/>
    <property type="match status" value="1"/>
</dbReference>
<evidence type="ECO:0000313" key="8">
    <source>
        <dbReference type="EMBL" id="SUZ61574.1"/>
    </source>
</evidence>
<dbReference type="InterPro" id="IPR008881">
    <property type="entry name" value="Trigger_fac_ribosome-bd_bac"/>
</dbReference>
<dbReference type="PIRSF" id="PIRSF003095">
    <property type="entry name" value="Trigger_factor"/>
    <property type="match status" value="1"/>
</dbReference>
<dbReference type="InterPro" id="IPR036611">
    <property type="entry name" value="Trigger_fac_ribosome-bd_sf"/>
</dbReference>
<protein>
    <recommendedName>
        <fullName evidence="3">peptidylprolyl isomerase</fullName>
        <ecNumber evidence="3">5.2.1.8</ecNumber>
    </recommendedName>
</protein>
<organism evidence="8">
    <name type="scientific">marine metagenome</name>
    <dbReference type="NCBI Taxonomy" id="408172"/>
    <lineage>
        <taxon>unclassified sequences</taxon>
        <taxon>metagenomes</taxon>
        <taxon>ecological metagenomes</taxon>
    </lineage>
</organism>
<dbReference type="PROSITE" id="PS50059">
    <property type="entry name" value="FKBP_PPIASE"/>
    <property type="match status" value="1"/>
</dbReference>
<keyword evidence="4" id="KW-0697">Rotamase</keyword>
<dbReference type="InterPro" id="IPR008880">
    <property type="entry name" value="Trigger_fac_C"/>
</dbReference>
<dbReference type="InterPro" id="IPR046357">
    <property type="entry name" value="PPIase_dom_sf"/>
</dbReference>
<dbReference type="PANTHER" id="PTHR30560">
    <property type="entry name" value="TRIGGER FACTOR CHAPERONE AND PEPTIDYL-PROLYL CIS/TRANS ISOMERASE"/>
    <property type="match status" value="1"/>
</dbReference>
<evidence type="ECO:0000256" key="5">
    <source>
        <dbReference type="ARBA" id="ARBA00023186"/>
    </source>
</evidence>
<evidence type="ECO:0000256" key="4">
    <source>
        <dbReference type="ARBA" id="ARBA00023110"/>
    </source>
</evidence>
<dbReference type="Pfam" id="PF05698">
    <property type="entry name" value="Trigger_C"/>
    <property type="match status" value="1"/>
</dbReference>
<dbReference type="HAMAP" id="MF_00303">
    <property type="entry name" value="Trigger_factor_Tig"/>
    <property type="match status" value="1"/>
</dbReference>
<proteinExistence type="inferred from homology"/>
<dbReference type="SUPFAM" id="SSF102735">
    <property type="entry name" value="Trigger factor ribosome-binding domain"/>
    <property type="match status" value="1"/>
</dbReference>
<dbReference type="PANTHER" id="PTHR30560:SF3">
    <property type="entry name" value="TRIGGER FACTOR-LIKE PROTEIN TIG, CHLOROPLASTIC"/>
    <property type="match status" value="1"/>
</dbReference>
<evidence type="ECO:0000256" key="6">
    <source>
        <dbReference type="ARBA" id="ARBA00023235"/>
    </source>
</evidence>
<name>A0A381P4T2_9ZZZZ</name>
<dbReference type="Pfam" id="PF05697">
    <property type="entry name" value="Trigger_N"/>
    <property type="match status" value="1"/>
</dbReference>
<dbReference type="Gene3D" id="3.10.50.40">
    <property type="match status" value="1"/>
</dbReference>
<dbReference type="InterPro" id="IPR037041">
    <property type="entry name" value="Trigger_fac_C_sf"/>
</dbReference>
<dbReference type="Pfam" id="PF00254">
    <property type="entry name" value="FKBP_C"/>
    <property type="match status" value="1"/>
</dbReference>
<dbReference type="InterPro" id="IPR005215">
    <property type="entry name" value="Trig_fac"/>
</dbReference>
<dbReference type="Gene3D" id="1.10.3120.10">
    <property type="entry name" value="Trigger factor, C-terminal domain"/>
    <property type="match status" value="1"/>
</dbReference>
<gene>
    <name evidence="8" type="ORF">METZ01_LOCUS14428</name>
</gene>
<dbReference type="InterPro" id="IPR001179">
    <property type="entry name" value="PPIase_FKBP_dom"/>
</dbReference>
<comment type="similarity">
    <text evidence="2">Belongs to the FKBP-type PPIase family. Tig subfamily.</text>
</comment>
<dbReference type="InterPro" id="IPR027304">
    <property type="entry name" value="Trigger_fact/SurA_dom_sf"/>
</dbReference>
<evidence type="ECO:0000256" key="1">
    <source>
        <dbReference type="ARBA" id="ARBA00000971"/>
    </source>
</evidence>
<sequence>MSDLKIKVNSKKGLVRDIHISVPSNVIEEKRNTRFAKLSKTAKLPGFRPGKVPEKVIRRQYADQVLQEVLSDVLETTYMESIQEKNLKPAGPPKVALDQYVKDKDFSYTATIEIYPEFDLKGLDEIKVDKPHADITQKDINAMIDNLQNQKGTWEKVDRSSKGGDQLLIDFEGKIDGKVFDGGTAKDFAMQLGNGQMLPEFDESLLGVKSEEIKTIELTFPDNYHKKELVGKQALFTVDVKEVRELKPAEINQKFVQSFGIKSGDQKELMDEVKSSMSKELEARINNEIRQNLMKFLKDKNAIEIPEVMIHQEAHAMQKDWMNRSGIEDPKEAPPLDDFNEIAKDRVHLGLLVGELVQSKEIKLDPDRVKTKLDELSKTYPNPEEIRKMYEQSSQLMDQLKSLVMEDQVIDWLIERTEFQKKEMEFKELVNRS</sequence>
<dbReference type="SUPFAM" id="SSF54534">
    <property type="entry name" value="FKBP-like"/>
    <property type="match status" value="1"/>
</dbReference>
<feature type="domain" description="PPIase FKBP-type" evidence="7">
    <location>
        <begin position="164"/>
        <end position="246"/>
    </location>
</feature>
<dbReference type="GO" id="GO:0043022">
    <property type="term" value="F:ribosome binding"/>
    <property type="evidence" value="ECO:0007669"/>
    <property type="project" value="TreeGrafter"/>
</dbReference>
<evidence type="ECO:0000259" key="7">
    <source>
        <dbReference type="PROSITE" id="PS50059"/>
    </source>
</evidence>
<dbReference type="GO" id="GO:0003755">
    <property type="term" value="F:peptidyl-prolyl cis-trans isomerase activity"/>
    <property type="evidence" value="ECO:0007669"/>
    <property type="project" value="UniProtKB-KW"/>
</dbReference>
<dbReference type="FunFam" id="3.10.50.40:FF:000001">
    <property type="entry name" value="Trigger factor"/>
    <property type="match status" value="1"/>
</dbReference>
<accession>A0A381P4T2</accession>
<dbReference type="GO" id="GO:0051083">
    <property type="term" value="P:'de novo' cotranslational protein folding"/>
    <property type="evidence" value="ECO:0007669"/>
    <property type="project" value="TreeGrafter"/>
</dbReference>
<keyword evidence="5" id="KW-0143">Chaperone</keyword>